<name>A9U6G9_PHYPA</name>
<organism>
    <name type="scientific">Physcomitrium patens</name>
    <name type="common">Spreading-leaved earth moss</name>
    <name type="synonym">Physcomitrella patens</name>
    <dbReference type="NCBI Taxonomy" id="3218"/>
    <lineage>
        <taxon>Eukaryota</taxon>
        <taxon>Viridiplantae</taxon>
        <taxon>Streptophyta</taxon>
        <taxon>Embryophyta</taxon>
        <taxon>Bryophyta</taxon>
        <taxon>Bryophytina</taxon>
        <taxon>Bryopsida</taxon>
        <taxon>Funariidae</taxon>
        <taxon>Funariales</taxon>
        <taxon>Funariaceae</taxon>
        <taxon>Physcomitrium</taxon>
    </lineage>
</organism>
<evidence type="ECO:0000313" key="2">
    <source>
        <dbReference type="EMBL" id="EDQ48734.1"/>
    </source>
</evidence>
<proteinExistence type="predicted"/>
<sequence>MATATSFKEWQSTASREDDSLRDELVSVRGVSKTCSDTNRRYPQRSQYSVLANGGTWMKPRHKIHNQPYHDSYHAYLKIVVIDMMITFYLRFQTCHNARVNLCTVFISQYVSNCSLTYEVSNALSIAGRAGVGHVKSHGERRREALFIHKQNKRQEKPKATKRRGQPNLRRTPSSSQRKLALRAT</sequence>
<accession>A9U6G9</accession>
<evidence type="ECO:0000256" key="1">
    <source>
        <dbReference type="SAM" id="MobiDB-lite"/>
    </source>
</evidence>
<reference evidence="2" key="1">
    <citation type="journal article" date="2008" name="Science">
        <title>The Physcomitrella genome reveals evolutionary insights into the conquest of land by plants.</title>
        <authorList>
            <person name="Rensing S."/>
            <person name="Lang D."/>
            <person name="Zimmer A."/>
            <person name="Terry A."/>
            <person name="Salamov A."/>
            <person name="Shapiro H."/>
            <person name="Nishiyama T."/>
            <person name="Perroud P.-F."/>
            <person name="Lindquist E."/>
            <person name="Kamisugi Y."/>
            <person name="Tanahashi T."/>
            <person name="Sakakibara K."/>
            <person name="Fujita T."/>
            <person name="Oishi K."/>
            <person name="Shin-I T."/>
            <person name="Kuroki Y."/>
            <person name="Toyoda A."/>
            <person name="Suzuki Y."/>
            <person name="Hashimoto A."/>
            <person name="Yamaguchi K."/>
            <person name="Sugano A."/>
            <person name="Kohara Y."/>
            <person name="Fujiyama A."/>
            <person name="Anterola A."/>
            <person name="Aoki S."/>
            <person name="Ashton N."/>
            <person name="Barbazuk W.B."/>
            <person name="Barker E."/>
            <person name="Bennetzen J."/>
            <person name="Bezanilla M."/>
            <person name="Blankenship R."/>
            <person name="Cho S.H."/>
            <person name="Dutcher S."/>
            <person name="Estelle M."/>
            <person name="Fawcett J.A."/>
            <person name="Gundlach H."/>
            <person name="Hanada K."/>
            <person name="Heyl A."/>
            <person name="Hicks K.A."/>
            <person name="Hugh J."/>
            <person name="Lohr M."/>
            <person name="Mayer K."/>
            <person name="Melkozernov A."/>
            <person name="Murata T."/>
            <person name="Nelson D."/>
            <person name="Pils B."/>
            <person name="Prigge M."/>
            <person name="Reiss B."/>
            <person name="Renner T."/>
            <person name="Rombauts S."/>
            <person name="Rushton P."/>
            <person name="Sanderfoot A."/>
            <person name="Schween G."/>
            <person name="Shiu S.-H."/>
            <person name="Stueber K."/>
            <person name="Theodoulou F.L."/>
            <person name="Tu H."/>
            <person name="Van de Peer Y."/>
            <person name="Verrier P.J."/>
            <person name="Waters E."/>
            <person name="Wood A."/>
            <person name="Yang L."/>
            <person name="Cove D."/>
            <person name="Cuming A."/>
            <person name="Hasebe M."/>
            <person name="Lucas S."/>
            <person name="Mishler D.B."/>
            <person name="Reski R."/>
            <person name="Grigoriev I."/>
            <person name="Quatrano R.S."/>
            <person name="Boore J.L."/>
        </authorList>
    </citation>
    <scope>NUCLEOTIDE SEQUENCE [LARGE SCALE GENOMIC DNA]</scope>
</reference>
<dbReference type="EMBL" id="DS545984">
    <property type="protein sequence ID" value="EDQ48734.1"/>
    <property type="molecule type" value="Genomic_DNA"/>
</dbReference>
<protein>
    <submittedName>
        <fullName evidence="2">Predicted protein</fullName>
    </submittedName>
</protein>
<dbReference type="AlphaFoldDB" id="A9U6G9"/>
<feature type="region of interest" description="Disordered" evidence="1">
    <location>
        <begin position="149"/>
        <end position="185"/>
    </location>
</feature>
<feature type="compositionally biased region" description="Polar residues" evidence="1">
    <location>
        <begin position="169"/>
        <end position="178"/>
    </location>
</feature>
<gene>
    <name evidence="2" type="ORF">PHYPADRAFT_103234</name>
</gene>
<feature type="compositionally biased region" description="Basic and acidic residues" evidence="1">
    <location>
        <begin position="149"/>
        <end position="159"/>
    </location>
</feature>